<dbReference type="Pfam" id="PF00027">
    <property type="entry name" value="cNMP_binding"/>
    <property type="match status" value="1"/>
</dbReference>
<keyword evidence="6" id="KW-0418">Kinase</keyword>
<evidence type="ECO:0000256" key="6">
    <source>
        <dbReference type="ARBA" id="ARBA00022777"/>
    </source>
</evidence>
<dbReference type="InterPro" id="IPR000595">
    <property type="entry name" value="cNMP-bd_dom"/>
</dbReference>
<dbReference type="CDD" id="cd00038">
    <property type="entry name" value="CAP_ED"/>
    <property type="match status" value="1"/>
</dbReference>
<organism evidence="10">
    <name type="scientific">marine metagenome</name>
    <dbReference type="NCBI Taxonomy" id="408172"/>
    <lineage>
        <taxon>unclassified sequences</taxon>
        <taxon>metagenomes</taxon>
        <taxon>ecological metagenomes</taxon>
    </lineage>
</organism>
<dbReference type="SUPFAM" id="SSF51206">
    <property type="entry name" value="cAMP-binding domain-like"/>
    <property type="match status" value="1"/>
</dbReference>
<feature type="domain" description="Histidine kinase" evidence="9">
    <location>
        <begin position="164"/>
        <end position="365"/>
    </location>
</feature>
<evidence type="ECO:0000313" key="10">
    <source>
        <dbReference type="EMBL" id="SVA34436.1"/>
    </source>
</evidence>
<accession>A0A381V212</accession>
<dbReference type="CDD" id="cd16917">
    <property type="entry name" value="HATPase_UhpB-NarQ-NarX-like"/>
    <property type="match status" value="1"/>
</dbReference>
<dbReference type="GO" id="GO:0046983">
    <property type="term" value="F:protein dimerization activity"/>
    <property type="evidence" value="ECO:0007669"/>
    <property type="project" value="InterPro"/>
</dbReference>
<evidence type="ECO:0000256" key="7">
    <source>
        <dbReference type="ARBA" id="ARBA00022840"/>
    </source>
</evidence>
<sequence length="387" mass="42916">MSSANQSGTDSLNEPTLSNEEMSRFRAIFQEGGAEFSADEDELISDYGDSDDCLYLMLSGEALVEVPAGDRWLNVALLRTGTVIGEISFLDSQPRTARVRARTGCRLFRIDRGSFDSLSVTDAPAALEFVHKISMILAYRLRRIEQFDAVEQGRREMRTELAADLHDSTMSDLSGILMNLGLLRFSLGGDSDSQKTLAEVEEIVSMVKHADQTLRNLVREKAHDDVTLHGLERTIDDFLVSLSRVPITRKVSIEYESKNLSYENIPGHIAEDIFQIVRQSVLNANDHSECSNIYLSLGWDDAGISFSIKDDGIGFNPANISNVPGSGHFGLLNLRLRAERIGGSIDFETGSGKGTNVFGFVPLTQKLQDDRRNETVRNYILDPNTDV</sequence>
<evidence type="ECO:0000256" key="2">
    <source>
        <dbReference type="ARBA" id="ARBA00012438"/>
    </source>
</evidence>
<keyword evidence="7" id="KW-0067">ATP-binding</keyword>
<dbReference type="PANTHER" id="PTHR24421">
    <property type="entry name" value="NITRATE/NITRITE SENSOR PROTEIN NARX-RELATED"/>
    <property type="match status" value="1"/>
</dbReference>
<dbReference type="SUPFAM" id="SSF55874">
    <property type="entry name" value="ATPase domain of HSP90 chaperone/DNA topoisomerase II/histidine kinase"/>
    <property type="match status" value="1"/>
</dbReference>
<dbReference type="Gene3D" id="3.30.565.10">
    <property type="entry name" value="Histidine kinase-like ATPase, C-terminal domain"/>
    <property type="match status" value="1"/>
</dbReference>
<keyword evidence="5" id="KW-0547">Nucleotide-binding</keyword>
<dbReference type="EMBL" id="UINC01007650">
    <property type="protein sequence ID" value="SVA34436.1"/>
    <property type="molecule type" value="Genomic_DNA"/>
</dbReference>
<dbReference type="GO" id="GO:0000155">
    <property type="term" value="F:phosphorelay sensor kinase activity"/>
    <property type="evidence" value="ECO:0007669"/>
    <property type="project" value="InterPro"/>
</dbReference>
<evidence type="ECO:0000256" key="3">
    <source>
        <dbReference type="ARBA" id="ARBA00022553"/>
    </source>
</evidence>
<dbReference type="InterPro" id="IPR003594">
    <property type="entry name" value="HATPase_dom"/>
</dbReference>
<dbReference type="InterPro" id="IPR005467">
    <property type="entry name" value="His_kinase_dom"/>
</dbReference>
<dbReference type="InterPro" id="IPR014710">
    <property type="entry name" value="RmlC-like_jellyroll"/>
</dbReference>
<dbReference type="InterPro" id="IPR011712">
    <property type="entry name" value="Sig_transdc_His_kin_sub3_dim/P"/>
</dbReference>
<dbReference type="GO" id="GO:0016020">
    <property type="term" value="C:membrane"/>
    <property type="evidence" value="ECO:0007669"/>
    <property type="project" value="InterPro"/>
</dbReference>
<dbReference type="Gene3D" id="1.20.5.1930">
    <property type="match status" value="1"/>
</dbReference>
<dbReference type="PANTHER" id="PTHR24421:SF10">
    <property type="entry name" value="NITRATE_NITRITE SENSOR PROTEIN NARQ"/>
    <property type="match status" value="1"/>
</dbReference>
<evidence type="ECO:0000256" key="5">
    <source>
        <dbReference type="ARBA" id="ARBA00022741"/>
    </source>
</evidence>
<reference evidence="10" key="1">
    <citation type="submission" date="2018-05" db="EMBL/GenBank/DDBJ databases">
        <authorList>
            <person name="Lanie J.A."/>
            <person name="Ng W.-L."/>
            <person name="Kazmierczak K.M."/>
            <person name="Andrzejewski T.M."/>
            <person name="Davidsen T.M."/>
            <person name="Wayne K.J."/>
            <person name="Tettelin H."/>
            <person name="Glass J.I."/>
            <person name="Rusch D."/>
            <person name="Podicherti R."/>
            <person name="Tsui H.-C.T."/>
            <person name="Winkler M.E."/>
        </authorList>
    </citation>
    <scope>NUCLEOTIDE SEQUENCE</scope>
</reference>
<gene>
    <name evidence="10" type="ORF">METZ01_LOCUS87290</name>
</gene>
<keyword evidence="3" id="KW-0597">Phosphoprotein</keyword>
<dbReference type="AlphaFoldDB" id="A0A381V212"/>
<dbReference type="Pfam" id="PF07730">
    <property type="entry name" value="HisKA_3"/>
    <property type="match status" value="1"/>
</dbReference>
<dbReference type="PROSITE" id="PS50109">
    <property type="entry name" value="HIS_KIN"/>
    <property type="match status" value="1"/>
</dbReference>
<comment type="catalytic activity">
    <reaction evidence="1">
        <text>ATP + protein L-histidine = ADP + protein N-phospho-L-histidine.</text>
        <dbReference type="EC" id="2.7.13.3"/>
    </reaction>
</comment>
<evidence type="ECO:0000256" key="1">
    <source>
        <dbReference type="ARBA" id="ARBA00000085"/>
    </source>
</evidence>
<dbReference type="SMART" id="SM00387">
    <property type="entry name" value="HATPase_c"/>
    <property type="match status" value="1"/>
</dbReference>
<dbReference type="InterPro" id="IPR036890">
    <property type="entry name" value="HATPase_C_sf"/>
</dbReference>
<dbReference type="EC" id="2.7.13.3" evidence="2"/>
<evidence type="ECO:0000259" key="8">
    <source>
        <dbReference type="PROSITE" id="PS50042"/>
    </source>
</evidence>
<name>A0A381V212_9ZZZZ</name>
<dbReference type="PROSITE" id="PS50042">
    <property type="entry name" value="CNMP_BINDING_3"/>
    <property type="match status" value="1"/>
</dbReference>
<feature type="domain" description="Cyclic nucleotide-binding" evidence="8">
    <location>
        <begin position="36"/>
        <end position="118"/>
    </location>
</feature>
<evidence type="ECO:0000256" key="4">
    <source>
        <dbReference type="ARBA" id="ARBA00022679"/>
    </source>
</evidence>
<protein>
    <recommendedName>
        <fullName evidence="2">histidine kinase</fullName>
        <ecNumber evidence="2">2.7.13.3</ecNumber>
    </recommendedName>
</protein>
<dbReference type="GO" id="GO:0005524">
    <property type="term" value="F:ATP binding"/>
    <property type="evidence" value="ECO:0007669"/>
    <property type="project" value="UniProtKB-KW"/>
</dbReference>
<keyword evidence="4" id="KW-0808">Transferase</keyword>
<evidence type="ECO:0000259" key="9">
    <source>
        <dbReference type="PROSITE" id="PS50109"/>
    </source>
</evidence>
<dbReference type="InterPro" id="IPR018490">
    <property type="entry name" value="cNMP-bd_dom_sf"/>
</dbReference>
<proteinExistence type="predicted"/>
<dbReference type="InterPro" id="IPR050482">
    <property type="entry name" value="Sensor_HK_TwoCompSys"/>
</dbReference>
<dbReference type="Pfam" id="PF02518">
    <property type="entry name" value="HATPase_c"/>
    <property type="match status" value="1"/>
</dbReference>
<dbReference type="Gene3D" id="2.60.120.10">
    <property type="entry name" value="Jelly Rolls"/>
    <property type="match status" value="1"/>
</dbReference>